<keyword evidence="3" id="KW-1185">Reference proteome</keyword>
<dbReference type="EMBL" id="JAPFFI010000006">
    <property type="protein sequence ID" value="KAJ6391413.1"/>
    <property type="molecule type" value="Genomic_DNA"/>
</dbReference>
<name>A0ABQ9BZC4_9ROSI</name>
<protein>
    <submittedName>
        <fullName evidence="2">Uncharacterized protein</fullName>
    </submittedName>
</protein>
<evidence type="ECO:0000256" key="1">
    <source>
        <dbReference type="SAM" id="MobiDB-lite"/>
    </source>
</evidence>
<gene>
    <name evidence="2" type="ORF">OIU77_025399</name>
</gene>
<sequence>MNPKVQEEILLSWGNPHQVLAARAAKNPSARQQNVNVVLLEEAVGRVVGVQHLSAPIEKSQARRMTSQQSEVAQKLHVSETGKDVIMSQSTDLNNDLQPPRKPLGEIGNVQMNPSPIKHVQKTRKQKSALQFDTTAQSCSLPENAEGPRKMDKVSLADIPLKLTRGAKRSAAS</sequence>
<feature type="region of interest" description="Disordered" evidence="1">
    <location>
        <begin position="91"/>
        <end position="154"/>
    </location>
</feature>
<accession>A0ABQ9BZC4</accession>
<organism evidence="2 3">
    <name type="scientific">Salix suchowensis</name>
    <dbReference type="NCBI Taxonomy" id="1278906"/>
    <lineage>
        <taxon>Eukaryota</taxon>
        <taxon>Viridiplantae</taxon>
        <taxon>Streptophyta</taxon>
        <taxon>Embryophyta</taxon>
        <taxon>Tracheophyta</taxon>
        <taxon>Spermatophyta</taxon>
        <taxon>Magnoliopsida</taxon>
        <taxon>eudicotyledons</taxon>
        <taxon>Gunneridae</taxon>
        <taxon>Pentapetalae</taxon>
        <taxon>rosids</taxon>
        <taxon>fabids</taxon>
        <taxon>Malpighiales</taxon>
        <taxon>Salicaceae</taxon>
        <taxon>Saliceae</taxon>
        <taxon>Salix</taxon>
    </lineage>
</organism>
<feature type="compositionally biased region" description="Polar residues" evidence="1">
    <location>
        <begin position="128"/>
        <end position="141"/>
    </location>
</feature>
<reference evidence="2" key="1">
    <citation type="submission" date="2022-10" db="EMBL/GenBank/DDBJ databases">
        <authorList>
            <person name="Hyden B.L."/>
            <person name="Feng K."/>
            <person name="Yates T."/>
            <person name="Jawdy S."/>
            <person name="Smart L.B."/>
            <person name="Muchero W."/>
        </authorList>
    </citation>
    <scope>NUCLEOTIDE SEQUENCE</scope>
    <source>
        <tissue evidence="2">Shoot tip</tissue>
    </source>
</reference>
<proteinExistence type="predicted"/>
<comment type="caution">
    <text evidence="2">The sequence shown here is derived from an EMBL/GenBank/DDBJ whole genome shotgun (WGS) entry which is preliminary data.</text>
</comment>
<dbReference type="Proteomes" id="UP001141253">
    <property type="component" value="Chromosome 2"/>
</dbReference>
<evidence type="ECO:0000313" key="3">
    <source>
        <dbReference type="Proteomes" id="UP001141253"/>
    </source>
</evidence>
<evidence type="ECO:0000313" key="2">
    <source>
        <dbReference type="EMBL" id="KAJ6391413.1"/>
    </source>
</evidence>
<reference evidence="2" key="2">
    <citation type="journal article" date="2023" name="Int. J. Mol. Sci.">
        <title>De Novo Assembly and Annotation of 11 Diverse Shrub Willow (Salix) Genomes Reveals Novel Gene Organization in Sex-Linked Regions.</title>
        <authorList>
            <person name="Hyden B."/>
            <person name="Feng K."/>
            <person name="Yates T.B."/>
            <person name="Jawdy S."/>
            <person name="Cereghino C."/>
            <person name="Smart L.B."/>
            <person name="Muchero W."/>
        </authorList>
    </citation>
    <scope>NUCLEOTIDE SEQUENCE</scope>
    <source>
        <tissue evidence="2">Shoot tip</tissue>
    </source>
</reference>